<dbReference type="EMBL" id="JPER01000006">
    <property type="protein sequence ID" value="KFZ30251.1"/>
    <property type="molecule type" value="Genomic_DNA"/>
</dbReference>
<dbReference type="InterPro" id="IPR018681">
    <property type="entry name" value="DUF2165_transmembrane"/>
</dbReference>
<accession>A0A094JCF6</accession>
<protein>
    <recommendedName>
        <fullName evidence="4">Small integral membrane protein</fullName>
    </recommendedName>
</protein>
<dbReference type="eggNOG" id="COG5472">
    <property type="taxonomic scope" value="Bacteria"/>
</dbReference>
<keyword evidence="1" id="KW-0472">Membrane</keyword>
<keyword evidence="1" id="KW-0812">Transmembrane</keyword>
<evidence type="ECO:0000313" key="3">
    <source>
        <dbReference type="Proteomes" id="UP000054363"/>
    </source>
</evidence>
<dbReference type="STRING" id="435908.IDSA_10875"/>
<feature type="transmembrane region" description="Helical" evidence="1">
    <location>
        <begin position="60"/>
        <end position="81"/>
    </location>
</feature>
<name>A0A094JCF6_9GAMM</name>
<comment type="caution">
    <text evidence="2">The sequence shown here is derived from an EMBL/GenBank/DDBJ whole genome shotgun (WGS) entry which is preliminary data.</text>
</comment>
<feature type="transmembrane region" description="Helical" evidence="1">
    <location>
        <begin position="111"/>
        <end position="131"/>
    </location>
</feature>
<gene>
    <name evidence="2" type="ORF">IDSA_10875</name>
</gene>
<proteinExistence type="predicted"/>
<dbReference type="AlphaFoldDB" id="A0A094JCF6"/>
<keyword evidence="3" id="KW-1185">Reference proteome</keyword>
<organism evidence="2 3">
    <name type="scientific">Pseudidiomarina salinarum</name>
    <dbReference type="NCBI Taxonomy" id="435908"/>
    <lineage>
        <taxon>Bacteria</taxon>
        <taxon>Pseudomonadati</taxon>
        <taxon>Pseudomonadota</taxon>
        <taxon>Gammaproteobacteria</taxon>
        <taxon>Alteromonadales</taxon>
        <taxon>Idiomarinaceae</taxon>
        <taxon>Pseudidiomarina</taxon>
    </lineage>
</organism>
<evidence type="ECO:0000313" key="2">
    <source>
        <dbReference type="EMBL" id="KFZ30251.1"/>
    </source>
</evidence>
<dbReference type="Pfam" id="PF09933">
    <property type="entry name" value="DUF2165"/>
    <property type="match status" value="1"/>
</dbReference>
<evidence type="ECO:0000256" key="1">
    <source>
        <dbReference type="SAM" id="Phobius"/>
    </source>
</evidence>
<evidence type="ECO:0008006" key="4">
    <source>
        <dbReference type="Google" id="ProtNLM"/>
    </source>
</evidence>
<dbReference type="Proteomes" id="UP000054363">
    <property type="component" value="Unassembled WGS sequence"/>
</dbReference>
<dbReference type="RefSeq" id="WP_034776644.1">
    <property type="nucleotide sequence ID" value="NZ_JPER01000006.1"/>
</dbReference>
<keyword evidence="1" id="KW-1133">Transmembrane helix</keyword>
<reference evidence="2 3" key="1">
    <citation type="submission" date="2014-06" db="EMBL/GenBank/DDBJ databases">
        <title>The draft genome sequence of Idiomarina salinarum ISL-52.</title>
        <authorList>
            <person name="Du J."/>
            <person name="Shao Z."/>
        </authorList>
    </citation>
    <scope>NUCLEOTIDE SEQUENCE [LARGE SCALE GENOMIC DNA]</scope>
    <source>
        <strain evidence="2 3">ISL-52</strain>
    </source>
</reference>
<feature type="transmembrane region" description="Helical" evidence="1">
    <location>
        <begin position="143"/>
        <end position="159"/>
    </location>
</feature>
<feature type="transmembrane region" description="Helical" evidence="1">
    <location>
        <begin position="20"/>
        <end position="40"/>
    </location>
</feature>
<sequence>MGIRYIKIILVTFVGLQGWLYVAGNIANWDAAIAAIGYVLSMADHQVYSTAIFPAVTSPALVTAAFLIVLAGEFLVGAFSLKGAWDLWKVRNASADVFNGAKTFALMGPGMAMVVWFGGFIVIGGALFQMWQTQVGGNSFNGAFTYAITSGLVMLIVSVRD</sequence>